<evidence type="ECO:0000256" key="1">
    <source>
        <dbReference type="ARBA" id="ARBA00000085"/>
    </source>
</evidence>
<evidence type="ECO:0000256" key="3">
    <source>
        <dbReference type="ARBA" id="ARBA00022553"/>
    </source>
</evidence>
<protein>
    <recommendedName>
        <fullName evidence="2">histidine kinase</fullName>
        <ecNumber evidence="2">2.7.13.3</ecNumber>
    </recommendedName>
</protein>
<keyword evidence="10" id="KW-0812">Transmembrane</keyword>
<keyword evidence="8" id="KW-0902">Two-component regulatory system</keyword>
<name>A0ABP5ITP8_9ACTN</name>
<feature type="region of interest" description="Disordered" evidence="9">
    <location>
        <begin position="405"/>
        <end position="429"/>
    </location>
</feature>
<dbReference type="InterPro" id="IPR011712">
    <property type="entry name" value="Sig_transdc_His_kin_sub3_dim/P"/>
</dbReference>
<evidence type="ECO:0000256" key="10">
    <source>
        <dbReference type="SAM" id="Phobius"/>
    </source>
</evidence>
<feature type="transmembrane region" description="Helical" evidence="10">
    <location>
        <begin position="140"/>
        <end position="160"/>
    </location>
</feature>
<evidence type="ECO:0000256" key="2">
    <source>
        <dbReference type="ARBA" id="ARBA00012438"/>
    </source>
</evidence>
<dbReference type="Pfam" id="PF02518">
    <property type="entry name" value="HATPase_c"/>
    <property type="match status" value="1"/>
</dbReference>
<keyword evidence="10" id="KW-1133">Transmembrane helix</keyword>
<dbReference type="SMART" id="SM00387">
    <property type="entry name" value="HATPase_c"/>
    <property type="match status" value="1"/>
</dbReference>
<keyword evidence="6 12" id="KW-0418">Kinase</keyword>
<evidence type="ECO:0000256" key="8">
    <source>
        <dbReference type="ARBA" id="ARBA00023012"/>
    </source>
</evidence>
<keyword evidence="3" id="KW-0597">Phosphoprotein</keyword>
<keyword evidence="5" id="KW-0547">Nucleotide-binding</keyword>
<evidence type="ECO:0000313" key="13">
    <source>
        <dbReference type="Proteomes" id="UP001500016"/>
    </source>
</evidence>
<reference evidence="13" key="1">
    <citation type="journal article" date="2019" name="Int. J. Syst. Evol. Microbiol.">
        <title>The Global Catalogue of Microorganisms (GCM) 10K type strain sequencing project: providing services to taxonomists for standard genome sequencing and annotation.</title>
        <authorList>
            <consortium name="The Broad Institute Genomics Platform"/>
            <consortium name="The Broad Institute Genome Sequencing Center for Infectious Disease"/>
            <person name="Wu L."/>
            <person name="Ma J."/>
        </authorList>
    </citation>
    <scope>NUCLEOTIDE SEQUENCE [LARGE SCALE GENOMIC DNA]</scope>
    <source>
        <strain evidence="13">JCM 15478</strain>
    </source>
</reference>
<feature type="domain" description="Histidine kinase/HSP90-like ATPase" evidence="11">
    <location>
        <begin position="308"/>
        <end position="407"/>
    </location>
</feature>
<evidence type="ECO:0000256" key="9">
    <source>
        <dbReference type="SAM" id="MobiDB-lite"/>
    </source>
</evidence>
<dbReference type="PANTHER" id="PTHR24421">
    <property type="entry name" value="NITRATE/NITRITE SENSOR PROTEIN NARX-RELATED"/>
    <property type="match status" value="1"/>
</dbReference>
<feature type="transmembrane region" description="Helical" evidence="10">
    <location>
        <begin position="443"/>
        <end position="464"/>
    </location>
</feature>
<sequence length="548" mass="59714">MTGPAPAPTSSPLVRRLAPYAQRVRDRREPLLDLLLWLAVTAPLLLFHDAPAWARVAGVPVLAVAVALARRAPLVALALPATLSLAATPELFTSSFSVALLALSYLLGRRSPDVRWALLLFAALCVAGLALVLARRDTTLWEWFTLVATVLFALDLPWLLGRFRRQQAELVRTGWELAARMEREKELVADRTRLRERSRIAGDMHDSLGHDLSLIAVRAAALQVQPDLTDGTRAQAAELRQAAADATARLRQILGVLREDGDRAPREPATAPPEPLETLIARAAASGVQVELVRREALGLLPAEPPPMTAHALHRLVQESLTNATKHAPGAPVTVTVTRNAETIEVTVANPAPATADPVTDTGTDRGSDTGSGLVGLDERIRLLGGTLRARPLDGGFEVAATLPLTPHADPTATPDGLATETDTSREALDRARRRVRRRLLDALWIPLAATLVLGLLMLGFNLYTSYRSVLDADAYGRLHVGDPFSRLEPRLPAYEYDDETRPFGAPEDPPDTDECRYYRTETFDNSPVYRLCFTAGHLSHKDRLTLS</sequence>
<dbReference type="RefSeq" id="WP_344535751.1">
    <property type="nucleotide sequence ID" value="NZ_BAAAPE010000032.1"/>
</dbReference>
<dbReference type="InterPro" id="IPR036890">
    <property type="entry name" value="HATPase_C_sf"/>
</dbReference>
<proteinExistence type="predicted"/>
<keyword evidence="4" id="KW-0808">Transferase</keyword>
<dbReference type="CDD" id="cd16917">
    <property type="entry name" value="HATPase_UhpB-NarQ-NarX-like"/>
    <property type="match status" value="1"/>
</dbReference>
<comment type="catalytic activity">
    <reaction evidence="1">
        <text>ATP + protein L-histidine = ADP + protein N-phospho-L-histidine.</text>
        <dbReference type="EC" id="2.7.13.3"/>
    </reaction>
</comment>
<dbReference type="Proteomes" id="UP001500016">
    <property type="component" value="Unassembled WGS sequence"/>
</dbReference>
<dbReference type="SUPFAM" id="SSF55874">
    <property type="entry name" value="ATPase domain of HSP90 chaperone/DNA topoisomerase II/histidine kinase"/>
    <property type="match status" value="1"/>
</dbReference>
<dbReference type="EC" id="2.7.13.3" evidence="2"/>
<accession>A0ABP5ITP8</accession>
<evidence type="ECO:0000259" key="11">
    <source>
        <dbReference type="SMART" id="SM00387"/>
    </source>
</evidence>
<dbReference type="InterPro" id="IPR050482">
    <property type="entry name" value="Sensor_HK_TwoCompSys"/>
</dbReference>
<keyword evidence="7" id="KW-0067">ATP-binding</keyword>
<dbReference type="GO" id="GO:0016301">
    <property type="term" value="F:kinase activity"/>
    <property type="evidence" value="ECO:0007669"/>
    <property type="project" value="UniProtKB-KW"/>
</dbReference>
<dbReference type="EMBL" id="BAAAPE010000032">
    <property type="protein sequence ID" value="GAA2104766.1"/>
    <property type="molecule type" value="Genomic_DNA"/>
</dbReference>
<evidence type="ECO:0000256" key="4">
    <source>
        <dbReference type="ARBA" id="ARBA00022679"/>
    </source>
</evidence>
<dbReference type="InterPro" id="IPR003594">
    <property type="entry name" value="HATPase_dom"/>
</dbReference>
<feature type="transmembrane region" description="Helical" evidence="10">
    <location>
        <begin position="114"/>
        <end position="134"/>
    </location>
</feature>
<dbReference type="Pfam" id="PF07730">
    <property type="entry name" value="HisKA_3"/>
    <property type="match status" value="1"/>
</dbReference>
<gene>
    <name evidence="12" type="ORF">GCM10009801_80530</name>
</gene>
<dbReference type="PANTHER" id="PTHR24421:SF10">
    <property type="entry name" value="NITRATE_NITRITE SENSOR PROTEIN NARQ"/>
    <property type="match status" value="1"/>
</dbReference>
<dbReference type="Gene3D" id="1.20.5.1930">
    <property type="match status" value="1"/>
</dbReference>
<evidence type="ECO:0000313" key="12">
    <source>
        <dbReference type="EMBL" id="GAA2104766.1"/>
    </source>
</evidence>
<feature type="region of interest" description="Disordered" evidence="9">
    <location>
        <begin position="352"/>
        <end position="373"/>
    </location>
</feature>
<evidence type="ECO:0000256" key="5">
    <source>
        <dbReference type="ARBA" id="ARBA00022741"/>
    </source>
</evidence>
<dbReference type="Gene3D" id="3.30.565.10">
    <property type="entry name" value="Histidine kinase-like ATPase, C-terminal domain"/>
    <property type="match status" value="1"/>
</dbReference>
<keyword evidence="13" id="KW-1185">Reference proteome</keyword>
<evidence type="ECO:0000256" key="6">
    <source>
        <dbReference type="ARBA" id="ARBA00022777"/>
    </source>
</evidence>
<organism evidence="12 13">
    <name type="scientific">Streptomyces albiaxialis</name>
    <dbReference type="NCBI Taxonomy" id="329523"/>
    <lineage>
        <taxon>Bacteria</taxon>
        <taxon>Bacillati</taxon>
        <taxon>Actinomycetota</taxon>
        <taxon>Actinomycetes</taxon>
        <taxon>Kitasatosporales</taxon>
        <taxon>Streptomycetaceae</taxon>
        <taxon>Streptomyces</taxon>
    </lineage>
</organism>
<evidence type="ECO:0000256" key="7">
    <source>
        <dbReference type="ARBA" id="ARBA00022840"/>
    </source>
</evidence>
<comment type="caution">
    <text evidence="12">The sequence shown here is derived from an EMBL/GenBank/DDBJ whole genome shotgun (WGS) entry which is preliminary data.</text>
</comment>
<keyword evidence="10" id="KW-0472">Membrane</keyword>